<name>A0AAX4IXC7_9PEZI</name>
<proteinExistence type="predicted"/>
<feature type="region of interest" description="Disordered" evidence="1">
    <location>
        <begin position="208"/>
        <end position="254"/>
    </location>
</feature>
<evidence type="ECO:0000256" key="1">
    <source>
        <dbReference type="SAM" id="MobiDB-lite"/>
    </source>
</evidence>
<evidence type="ECO:0000313" key="3">
    <source>
        <dbReference type="Proteomes" id="UP001322277"/>
    </source>
</evidence>
<dbReference type="AlphaFoldDB" id="A0AAX4IXC7"/>
<sequence>MIVCRVWIVLGTPTSSQEAWHPPLQLNHPCTIPRHITPCPASYRTAPHHTTPQPVRPRGPGRERLCRLCRLPQPRSRANSTTFVDRFFQLEEELGCLIDPVGFLARLPTPILDSINLSCDSKHVTSGISPSFCVFSLYTTHHGRPFFEALPKLAHACARWNTTRDSVREAANRCRSSEDHRPGVSQLPGIVTGDLNKVVNGYRCMTPATKPQQLSESPQTLKVAQPSSQRQRLRTVSKSSKSHPAMPGTYPQPIVPNAAVKSRHQHLPDTNIANVSESLDLSQPTVVPPSNPTANNICFQVEQGDNMNDSCYLSGATKVTELTEG</sequence>
<reference evidence="3" key="1">
    <citation type="journal article" date="2023" name="bioRxiv">
        <title>Complete genome of the Medicago anthracnose fungus, Colletotrichum destructivum, reveals a mini-chromosome-like region within a core chromosome.</title>
        <authorList>
            <person name="Lapalu N."/>
            <person name="Simon A."/>
            <person name="Lu A."/>
            <person name="Plaumann P.-L."/>
            <person name="Amselem J."/>
            <person name="Pigne S."/>
            <person name="Auger A."/>
            <person name="Koch C."/>
            <person name="Dallery J.-F."/>
            <person name="O'Connell R.J."/>
        </authorList>
    </citation>
    <scope>NUCLEOTIDE SEQUENCE [LARGE SCALE GENOMIC DNA]</scope>
    <source>
        <strain evidence="3">CBS 520.97</strain>
    </source>
</reference>
<organism evidence="2 3">
    <name type="scientific">Colletotrichum destructivum</name>
    <dbReference type="NCBI Taxonomy" id="34406"/>
    <lineage>
        <taxon>Eukaryota</taxon>
        <taxon>Fungi</taxon>
        <taxon>Dikarya</taxon>
        <taxon>Ascomycota</taxon>
        <taxon>Pezizomycotina</taxon>
        <taxon>Sordariomycetes</taxon>
        <taxon>Hypocreomycetidae</taxon>
        <taxon>Glomerellales</taxon>
        <taxon>Glomerellaceae</taxon>
        <taxon>Colletotrichum</taxon>
        <taxon>Colletotrichum destructivum species complex</taxon>
    </lineage>
</organism>
<dbReference type="RefSeq" id="XP_062785121.1">
    <property type="nucleotide sequence ID" value="XM_062929070.1"/>
</dbReference>
<protein>
    <submittedName>
        <fullName evidence="2">Uncharacterized protein</fullName>
    </submittedName>
</protein>
<evidence type="ECO:0000313" key="2">
    <source>
        <dbReference type="EMBL" id="WQF87900.1"/>
    </source>
</evidence>
<feature type="compositionally biased region" description="Polar residues" evidence="1">
    <location>
        <begin position="209"/>
        <end position="239"/>
    </location>
</feature>
<dbReference type="EMBL" id="CP137312">
    <property type="protein sequence ID" value="WQF87900.1"/>
    <property type="molecule type" value="Genomic_DNA"/>
</dbReference>
<dbReference type="Proteomes" id="UP001322277">
    <property type="component" value="Chromosome 8"/>
</dbReference>
<gene>
    <name evidence="2" type="ORF">CDEST_12914</name>
</gene>
<accession>A0AAX4IXC7</accession>
<keyword evidence="3" id="KW-1185">Reference proteome</keyword>
<dbReference type="KEGG" id="cdet:87949414"/>
<dbReference type="GeneID" id="87949414"/>